<dbReference type="Proteomes" id="UP001271792">
    <property type="component" value="Unassembled WGS sequence"/>
</dbReference>
<gene>
    <name evidence="2" type="ORF">SK571_44195</name>
</gene>
<sequence>MAYVLGVDVGTTRTTAAVCRLDGARDAEIALVVPSSLQLTEAGTFSVGERGVAGWTAVGFARRVGDAVPFALGPELCPAEELTALLIMWVVGEVVAREGEQPRHLAVSHPAGWGPYRRGQLFAALRAVGLPDATLVPEPLAAAENHAVRSRVVLDASLAVFSLGSHAFSASLVRRAQNRTFELVNHVDGVDHHTGADFDDLLHGLVRGRLGKDGRVSSAECEAAKRAFGPSAPSVVVSGVEIARDEFVDEIRPSVDHLVSTFVRAVGTVQPDAVLLVGGACRMPVIGDALSSAVDCRVLAEARPEHSVAKGLAVAARLVLMGPEVEPEPLDTSVLVHTREAAMRFPVGEVPSLDDEFTAPPPRPPVDVSPLELPPRRVKRVARVLKPVGRRAGSSSSSRSRDDDEDGR</sequence>
<proteinExistence type="predicted"/>
<accession>A0ABU4U754</accession>
<protein>
    <submittedName>
        <fullName evidence="2">Hsp70 family protein</fullName>
    </submittedName>
</protein>
<dbReference type="Gene3D" id="3.90.640.10">
    <property type="entry name" value="Actin, Chain A, domain 4"/>
    <property type="match status" value="1"/>
</dbReference>
<dbReference type="InterPro" id="IPR043129">
    <property type="entry name" value="ATPase_NBD"/>
</dbReference>
<dbReference type="SUPFAM" id="SSF53067">
    <property type="entry name" value="Actin-like ATPase domain"/>
    <property type="match status" value="2"/>
</dbReference>
<keyword evidence="3" id="KW-1185">Reference proteome</keyword>
<evidence type="ECO:0000313" key="3">
    <source>
        <dbReference type="Proteomes" id="UP001271792"/>
    </source>
</evidence>
<dbReference type="Gene3D" id="3.30.420.40">
    <property type="match status" value="2"/>
</dbReference>
<comment type="caution">
    <text evidence="2">The sequence shown here is derived from an EMBL/GenBank/DDBJ whole genome shotgun (WGS) entry which is preliminary data.</text>
</comment>
<reference evidence="2 3" key="1">
    <citation type="submission" date="2023-11" db="EMBL/GenBank/DDBJ databases">
        <title>Lentzea sokolovensis, sp. nov., Lentzea kristufkii, sp. nov., and Lentzea miocenensis, sp. nov., rare actinobacteria from Sokolov Coal Basin, Miocene lacustrine sediment, Czech Republic.</title>
        <authorList>
            <person name="Lara A."/>
            <person name="Kotroba L."/>
            <person name="Nouioui I."/>
            <person name="Neumann-Schaal M."/>
            <person name="Mast Y."/>
            <person name="Chronakova A."/>
        </authorList>
    </citation>
    <scope>NUCLEOTIDE SEQUENCE [LARGE SCALE GENOMIC DNA]</scope>
    <source>
        <strain evidence="2 3">BCCO 10_0798</strain>
    </source>
</reference>
<evidence type="ECO:0000256" key="1">
    <source>
        <dbReference type="SAM" id="MobiDB-lite"/>
    </source>
</evidence>
<organism evidence="2 3">
    <name type="scientific">Lentzea kristufekii</name>
    <dbReference type="NCBI Taxonomy" id="3095430"/>
    <lineage>
        <taxon>Bacteria</taxon>
        <taxon>Bacillati</taxon>
        <taxon>Actinomycetota</taxon>
        <taxon>Actinomycetes</taxon>
        <taxon>Pseudonocardiales</taxon>
        <taxon>Pseudonocardiaceae</taxon>
        <taxon>Lentzea</taxon>
    </lineage>
</organism>
<feature type="region of interest" description="Disordered" evidence="1">
    <location>
        <begin position="352"/>
        <end position="408"/>
    </location>
</feature>
<name>A0ABU4U754_9PSEU</name>
<evidence type="ECO:0000313" key="2">
    <source>
        <dbReference type="EMBL" id="MDX8056420.1"/>
    </source>
</evidence>
<dbReference type="EMBL" id="JAXAVV010000042">
    <property type="protein sequence ID" value="MDX8056420.1"/>
    <property type="molecule type" value="Genomic_DNA"/>
</dbReference>
<dbReference type="PRINTS" id="PR00301">
    <property type="entry name" value="HEATSHOCK70"/>
</dbReference>
<dbReference type="PANTHER" id="PTHR42749:SF1">
    <property type="entry name" value="CELL SHAPE-DETERMINING PROTEIN MREB"/>
    <property type="match status" value="1"/>
</dbReference>
<dbReference type="PANTHER" id="PTHR42749">
    <property type="entry name" value="CELL SHAPE-DETERMINING PROTEIN MREB"/>
    <property type="match status" value="1"/>
</dbReference>
<dbReference type="RefSeq" id="WP_319990091.1">
    <property type="nucleotide sequence ID" value="NZ_JAXAVV010000042.1"/>
</dbReference>